<keyword evidence="6" id="KW-0695">RNA-directed DNA polymerase</keyword>
<dbReference type="PANTHER" id="PTHR34072:SF57">
    <property type="entry name" value="RNA-DIRECTED DNA POLYMERASE"/>
    <property type="match status" value="1"/>
</dbReference>
<dbReference type="PANTHER" id="PTHR34072">
    <property type="entry name" value="ENZYMATIC POLYPROTEIN-RELATED"/>
    <property type="match status" value="1"/>
</dbReference>
<accession>A0A371IF65</accession>
<dbReference type="Gene3D" id="3.10.20.370">
    <property type="match status" value="1"/>
</dbReference>
<keyword evidence="5" id="KW-0378">Hydrolase</keyword>
<dbReference type="GO" id="GO:0016787">
    <property type="term" value="F:hydrolase activity"/>
    <property type="evidence" value="ECO:0007669"/>
    <property type="project" value="UniProtKB-KW"/>
</dbReference>
<evidence type="ECO:0000259" key="7">
    <source>
        <dbReference type="Pfam" id="PF17917"/>
    </source>
</evidence>
<dbReference type="Gene3D" id="3.30.70.270">
    <property type="match status" value="1"/>
</dbReference>
<gene>
    <name evidence="8" type="primary">pol</name>
    <name evidence="8" type="ORF">CR513_01340</name>
</gene>
<name>A0A371IF65_MUCPR</name>
<keyword evidence="9" id="KW-1185">Reference proteome</keyword>
<evidence type="ECO:0000256" key="1">
    <source>
        <dbReference type="ARBA" id="ARBA00022679"/>
    </source>
</evidence>
<dbReference type="CDD" id="cd01647">
    <property type="entry name" value="RT_LTR"/>
    <property type="match status" value="1"/>
</dbReference>
<dbReference type="AlphaFoldDB" id="A0A371IF65"/>
<evidence type="ECO:0000313" key="9">
    <source>
        <dbReference type="Proteomes" id="UP000257109"/>
    </source>
</evidence>
<evidence type="ECO:0000256" key="5">
    <source>
        <dbReference type="ARBA" id="ARBA00022801"/>
    </source>
</evidence>
<dbReference type="InterPro" id="IPR043128">
    <property type="entry name" value="Rev_trsase/Diguanyl_cyclase"/>
</dbReference>
<dbReference type="GO" id="GO:0004519">
    <property type="term" value="F:endonuclease activity"/>
    <property type="evidence" value="ECO:0007669"/>
    <property type="project" value="UniProtKB-KW"/>
</dbReference>
<evidence type="ECO:0000256" key="3">
    <source>
        <dbReference type="ARBA" id="ARBA00022722"/>
    </source>
</evidence>
<dbReference type="FunFam" id="3.10.20.370:FF:000001">
    <property type="entry name" value="Retrovirus-related Pol polyprotein from transposon 17.6-like protein"/>
    <property type="match status" value="1"/>
</dbReference>
<dbReference type="Pfam" id="PF17917">
    <property type="entry name" value="RT_RNaseH"/>
    <property type="match status" value="1"/>
</dbReference>
<evidence type="ECO:0000256" key="6">
    <source>
        <dbReference type="ARBA" id="ARBA00022918"/>
    </source>
</evidence>
<feature type="non-terminal residue" evidence="8">
    <location>
        <position position="1"/>
    </location>
</feature>
<dbReference type="Proteomes" id="UP000257109">
    <property type="component" value="Unassembled WGS sequence"/>
</dbReference>
<keyword evidence="1" id="KW-0808">Transferase</keyword>
<keyword evidence="4" id="KW-0255">Endonuclease</keyword>
<evidence type="ECO:0000256" key="4">
    <source>
        <dbReference type="ARBA" id="ARBA00022759"/>
    </source>
</evidence>
<keyword evidence="2" id="KW-0548">Nucleotidyltransferase</keyword>
<dbReference type="SUPFAM" id="SSF56672">
    <property type="entry name" value="DNA/RNA polymerases"/>
    <property type="match status" value="1"/>
</dbReference>
<feature type="domain" description="Reverse transcriptase RNase H-like" evidence="7">
    <location>
        <begin position="124"/>
        <end position="227"/>
    </location>
</feature>
<dbReference type="Gene3D" id="3.10.10.10">
    <property type="entry name" value="HIV Type 1 Reverse Transcriptase, subunit A, domain 1"/>
    <property type="match status" value="1"/>
</dbReference>
<evidence type="ECO:0000313" key="8">
    <source>
        <dbReference type="EMBL" id="RDY13701.1"/>
    </source>
</evidence>
<keyword evidence="3" id="KW-0540">Nuclease</keyword>
<dbReference type="InterPro" id="IPR043502">
    <property type="entry name" value="DNA/RNA_pol_sf"/>
</dbReference>
<organism evidence="8 9">
    <name type="scientific">Mucuna pruriens</name>
    <name type="common">Velvet bean</name>
    <name type="synonym">Dolichos pruriens</name>
    <dbReference type="NCBI Taxonomy" id="157652"/>
    <lineage>
        <taxon>Eukaryota</taxon>
        <taxon>Viridiplantae</taxon>
        <taxon>Streptophyta</taxon>
        <taxon>Embryophyta</taxon>
        <taxon>Tracheophyta</taxon>
        <taxon>Spermatophyta</taxon>
        <taxon>Magnoliopsida</taxon>
        <taxon>eudicotyledons</taxon>
        <taxon>Gunneridae</taxon>
        <taxon>Pentapetalae</taxon>
        <taxon>rosids</taxon>
        <taxon>fabids</taxon>
        <taxon>Fabales</taxon>
        <taxon>Fabaceae</taxon>
        <taxon>Papilionoideae</taxon>
        <taxon>50 kb inversion clade</taxon>
        <taxon>NPAAA clade</taxon>
        <taxon>indigoferoid/millettioid clade</taxon>
        <taxon>Phaseoleae</taxon>
        <taxon>Mucuna</taxon>
    </lineage>
</organism>
<dbReference type="EMBL" id="QJKJ01000217">
    <property type="protein sequence ID" value="RDY13701.1"/>
    <property type="molecule type" value="Genomic_DNA"/>
</dbReference>
<evidence type="ECO:0000256" key="2">
    <source>
        <dbReference type="ARBA" id="ARBA00022695"/>
    </source>
</evidence>
<dbReference type="InterPro" id="IPR041373">
    <property type="entry name" value="RT_RNaseH"/>
</dbReference>
<proteinExistence type="predicted"/>
<sequence>MGEPYASGAEEVRDDCRKESTRRVGYMQIYIAPEDQHKTTFTCPFGTFAYTRMPFGLCNAPGTFQHCMTSIFSDVLGIGVDKSKIDNITSLPNPTSVREVRSFLGHGLKNKFTSTLILQAPNWDLPFELMCDASNLALRAVLGQRAGVGQLVHVITYASRTMDSTQQNNTTTEKELLAIVFALDKFRSYLLGSRIIIFFDHATLRYLLKKPDAKPRLIRWMLLLQEFNIEIRDKKSAENSVADHLSRIEKESEPMPIRDEFPDEQLLHIKASTPWFVSICNYVATSQFLLEASQLHKEKLQSDAKYYIWDDPYLWRLCSDKVIRRYILDAETNSVLQFCHSTPGGGHYGSTRTANARLWPILAYYF</sequence>
<dbReference type="OrthoDB" id="1729819at2759"/>
<protein>
    <submittedName>
        <fullName evidence="8">Retrovirus-related Pol polyprotein</fullName>
    </submittedName>
</protein>
<dbReference type="CDD" id="cd09274">
    <property type="entry name" value="RNase_HI_RT_Ty3"/>
    <property type="match status" value="1"/>
</dbReference>
<comment type="caution">
    <text evidence="8">The sequence shown here is derived from an EMBL/GenBank/DDBJ whole genome shotgun (WGS) entry which is preliminary data.</text>
</comment>
<reference evidence="8" key="1">
    <citation type="submission" date="2018-05" db="EMBL/GenBank/DDBJ databases">
        <title>Draft genome of Mucuna pruriens seed.</title>
        <authorList>
            <person name="Nnadi N.E."/>
            <person name="Vos R."/>
            <person name="Hasami M.H."/>
            <person name="Devisetty U.K."/>
            <person name="Aguiy J.C."/>
        </authorList>
    </citation>
    <scope>NUCLEOTIDE SEQUENCE [LARGE SCALE GENOMIC DNA]</scope>
    <source>
        <strain evidence="8">JCA_2017</strain>
    </source>
</reference>
<dbReference type="GO" id="GO:0003964">
    <property type="term" value="F:RNA-directed DNA polymerase activity"/>
    <property type="evidence" value="ECO:0007669"/>
    <property type="project" value="UniProtKB-KW"/>
</dbReference>